<protein>
    <submittedName>
        <fullName evidence="1">Uncharacterized protein</fullName>
    </submittedName>
</protein>
<name>A0AAD6RUA1_9ROSI</name>
<keyword evidence="2" id="KW-1185">Reference proteome</keyword>
<dbReference type="AlphaFoldDB" id="A0AAD6RUA1"/>
<dbReference type="EMBL" id="JAQIZT010000001">
    <property type="protein sequence ID" value="KAJ7015270.1"/>
    <property type="molecule type" value="Genomic_DNA"/>
</dbReference>
<evidence type="ECO:0000313" key="1">
    <source>
        <dbReference type="EMBL" id="KAJ7015270.1"/>
    </source>
</evidence>
<dbReference type="Proteomes" id="UP001164929">
    <property type="component" value="Chromosome 1"/>
</dbReference>
<evidence type="ECO:0000313" key="2">
    <source>
        <dbReference type="Proteomes" id="UP001164929"/>
    </source>
</evidence>
<organism evidence="1 2">
    <name type="scientific">Populus alba x Populus x berolinensis</name>
    <dbReference type="NCBI Taxonomy" id="444605"/>
    <lineage>
        <taxon>Eukaryota</taxon>
        <taxon>Viridiplantae</taxon>
        <taxon>Streptophyta</taxon>
        <taxon>Embryophyta</taxon>
        <taxon>Tracheophyta</taxon>
        <taxon>Spermatophyta</taxon>
        <taxon>Magnoliopsida</taxon>
        <taxon>eudicotyledons</taxon>
        <taxon>Gunneridae</taxon>
        <taxon>Pentapetalae</taxon>
        <taxon>rosids</taxon>
        <taxon>fabids</taxon>
        <taxon>Malpighiales</taxon>
        <taxon>Salicaceae</taxon>
        <taxon>Saliceae</taxon>
        <taxon>Populus</taxon>
    </lineage>
</organism>
<accession>A0AAD6RUA1</accession>
<comment type="caution">
    <text evidence="1">The sequence shown here is derived from an EMBL/GenBank/DDBJ whole genome shotgun (WGS) entry which is preliminary data.</text>
</comment>
<proteinExistence type="predicted"/>
<sequence length="107" mass="11820">MVWKIPVDASCAQGMIVFVSPFSVHPRRKSCRANQLKNTCCEAKMYFLNQMAAYICSLALPSRTKSSGALKEKHKPLMSQLLVEDCFKTAENLVLERASPEAAAADP</sequence>
<reference evidence="1 2" key="1">
    <citation type="journal article" date="2023" name="Mol. Ecol. Resour.">
        <title>Chromosome-level genome assembly of a triploid poplar Populus alba 'Berolinensis'.</title>
        <authorList>
            <person name="Chen S."/>
            <person name="Yu Y."/>
            <person name="Wang X."/>
            <person name="Wang S."/>
            <person name="Zhang T."/>
            <person name="Zhou Y."/>
            <person name="He R."/>
            <person name="Meng N."/>
            <person name="Wang Y."/>
            <person name="Liu W."/>
            <person name="Liu Z."/>
            <person name="Liu J."/>
            <person name="Guo Q."/>
            <person name="Huang H."/>
            <person name="Sederoff R.R."/>
            <person name="Wang G."/>
            <person name="Qu G."/>
            <person name="Chen S."/>
        </authorList>
    </citation>
    <scope>NUCLEOTIDE SEQUENCE [LARGE SCALE GENOMIC DNA]</scope>
    <source>
        <strain evidence="1">SC-2020</strain>
    </source>
</reference>
<gene>
    <name evidence="1" type="ORF">NC653_004545</name>
</gene>